<organism evidence="2 3">
    <name type="scientific">Alloalcanivorax xenomutans</name>
    <dbReference type="NCBI Taxonomy" id="1094342"/>
    <lineage>
        <taxon>Bacteria</taxon>
        <taxon>Pseudomonadati</taxon>
        <taxon>Pseudomonadota</taxon>
        <taxon>Gammaproteobacteria</taxon>
        <taxon>Oceanospirillales</taxon>
        <taxon>Alcanivoracaceae</taxon>
        <taxon>Alloalcanivorax</taxon>
    </lineage>
</organism>
<dbReference type="EMBL" id="JAJVKT010000022">
    <property type="protein sequence ID" value="MCE7510273.1"/>
    <property type="molecule type" value="Genomic_DNA"/>
</dbReference>
<reference evidence="2" key="1">
    <citation type="submission" date="2022-01" db="EMBL/GenBank/DDBJ databases">
        <authorList>
            <person name="Karlyshev A.V."/>
            <person name="Jaspars M."/>
        </authorList>
    </citation>
    <scope>NUCLEOTIDE SEQUENCE</scope>
    <source>
        <strain evidence="2">AGSA3-2</strain>
    </source>
</reference>
<keyword evidence="2" id="KW-0067">ATP-binding</keyword>
<gene>
    <name evidence="2" type="ORF">LZG35_16660</name>
</gene>
<dbReference type="GO" id="GO:0005524">
    <property type="term" value="F:ATP binding"/>
    <property type="evidence" value="ECO:0007669"/>
    <property type="project" value="UniProtKB-KW"/>
</dbReference>
<evidence type="ECO:0000259" key="1">
    <source>
        <dbReference type="Pfam" id="PF13401"/>
    </source>
</evidence>
<dbReference type="Gene3D" id="3.40.50.300">
    <property type="entry name" value="P-loop containing nucleotide triphosphate hydrolases"/>
    <property type="match status" value="1"/>
</dbReference>
<evidence type="ECO:0000313" key="2">
    <source>
        <dbReference type="EMBL" id="MCE7510273.1"/>
    </source>
</evidence>
<protein>
    <submittedName>
        <fullName evidence="2">ATP-binding protein</fullName>
    </submittedName>
</protein>
<sequence length="251" mass="28404">MMQQSQTVNSPTVAPLRNVALADGVMRELIERPAHLPGMAAFFGPSGYGKTIAASFVATSYRAYYVECKSTWTKKAILLAILKEMGVVPMPTIYQMVDQIAEQLMLSQRPLLIDEMDHIVEKKAVELIRDIYEISNTPILMVGEEHFPAKLKRWERFHNRMLVWQQAQPSDLSDARELAYLYVTEPDGIEIADDLLEEVLRQSRGAARRIVVNLELIRKQALRRGWTAVDLSTWGGGQLYTGDAPARRTMV</sequence>
<accession>A0A9Q3W6X8</accession>
<dbReference type="AlphaFoldDB" id="A0A9Q3W6X8"/>
<dbReference type="InterPro" id="IPR052026">
    <property type="entry name" value="ExeA_AAA_ATPase_DNA-bind"/>
</dbReference>
<evidence type="ECO:0000313" key="3">
    <source>
        <dbReference type="Proteomes" id="UP001107961"/>
    </source>
</evidence>
<name>A0A9Q3W6X8_9GAMM</name>
<dbReference type="InterPro" id="IPR049945">
    <property type="entry name" value="AAA_22"/>
</dbReference>
<dbReference type="Proteomes" id="UP001107961">
    <property type="component" value="Unassembled WGS sequence"/>
</dbReference>
<feature type="domain" description="ORC1/DEAH AAA+ ATPase" evidence="1">
    <location>
        <begin position="37"/>
        <end position="149"/>
    </location>
</feature>
<dbReference type="Pfam" id="PF13401">
    <property type="entry name" value="AAA_22"/>
    <property type="match status" value="1"/>
</dbReference>
<keyword evidence="2" id="KW-0547">Nucleotide-binding</keyword>
<comment type="caution">
    <text evidence="2">The sequence shown here is derived from an EMBL/GenBank/DDBJ whole genome shotgun (WGS) entry which is preliminary data.</text>
</comment>
<dbReference type="InterPro" id="IPR027417">
    <property type="entry name" value="P-loop_NTPase"/>
</dbReference>
<keyword evidence="3" id="KW-1185">Reference proteome</keyword>
<dbReference type="SUPFAM" id="SSF52540">
    <property type="entry name" value="P-loop containing nucleoside triphosphate hydrolases"/>
    <property type="match status" value="1"/>
</dbReference>
<dbReference type="RefSeq" id="WP_233926062.1">
    <property type="nucleotide sequence ID" value="NZ_JAJVKT010000022.1"/>
</dbReference>
<dbReference type="GO" id="GO:0016887">
    <property type="term" value="F:ATP hydrolysis activity"/>
    <property type="evidence" value="ECO:0007669"/>
    <property type="project" value="InterPro"/>
</dbReference>
<proteinExistence type="predicted"/>
<dbReference type="PANTHER" id="PTHR35894">
    <property type="entry name" value="GENERAL SECRETION PATHWAY PROTEIN A-RELATED"/>
    <property type="match status" value="1"/>
</dbReference>
<dbReference type="PANTHER" id="PTHR35894:SF5">
    <property type="entry name" value="MU-LIKE PROPHAGE FLUMU DNA TRANSPOSITION PROTEIN B"/>
    <property type="match status" value="1"/>
</dbReference>